<dbReference type="NCBIfam" id="NF037995">
    <property type="entry name" value="TRAP_S1"/>
    <property type="match status" value="1"/>
</dbReference>
<dbReference type="NCBIfam" id="TIGR00787">
    <property type="entry name" value="dctP"/>
    <property type="match status" value="1"/>
</dbReference>
<dbReference type="InterPro" id="IPR038404">
    <property type="entry name" value="TRAP_DctP_sf"/>
</dbReference>
<geneLocation type="plasmid" evidence="7">
    <name>pne1b</name>
</geneLocation>
<evidence type="ECO:0000313" key="7">
    <source>
        <dbReference type="Proteomes" id="UP000502005"/>
    </source>
</evidence>
<keyword evidence="6" id="KW-0614">Plasmid</keyword>
<dbReference type="PIRSF" id="PIRSF006470">
    <property type="entry name" value="DctB"/>
    <property type="match status" value="1"/>
</dbReference>
<keyword evidence="4 5" id="KW-0732">Signal</keyword>
<dbReference type="Gene3D" id="3.40.190.170">
    <property type="entry name" value="Bacterial extracellular solute-binding protein, family 7"/>
    <property type="match status" value="1"/>
</dbReference>
<feature type="signal peptide" evidence="5">
    <location>
        <begin position="1"/>
        <end position="30"/>
    </location>
</feature>
<sequence length="337" mass="37540">MSINRRKFLKASAATLLTLPLAGTFSKAFAASSYTLKIGNSFPSAHPLNVRLKQAAEAVEKKTNGQMKVRIFADSALGSDSDMMSQVRSGALDAVCTSLLFFESLEPSANIAGLGFGYKDYNTVWSAWDGDVGHYVRGRLSKLGITPLEKTWDNGFRQITNNVHPINNVADLAGMKIRVPSARIQQDLFVSLGAAPTSVNIKETYSALKTHVVDGQENALTHAEFWKFYEVQKYCSMTSHMWDGLTVVCNSDIYNGIPDELRNIFTQTFNDTALLQRQDMVTLNTNLRDSLSKKGLIFNDVDKAPFRKKLEDAGFYKKWRGIVGEEVWAMYEKYANA</sequence>
<gene>
    <name evidence="6" type="ORF">CUN67_28970</name>
</gene>
<dbReference type="CDD" id="cd13603">
    <property type="entry name" value="PBP2_TRAP_Siap_TeaA_like"/>
    <property type="match status" value="1"/>
</dbReference>
<organism evidence="6 7">
    <name type="scientific">Pantoea cypripedii</name>
    <name type="common">Pectobacterium cypripedii</name>
    <name type="synonym">Erwinia cypripedii</name>
    <dbReference type="NCBI Taxonomy" id="55209"/>
    <lineage>
        <taxon>Bacteria</taxon>
        <taxon>Pseudomonadati</taxon>
        <taxon>Pseudomonadota</taxon>
        <taxon>Gammaproteobacteria</taxon>
        <taxon>Enterobacterales</taxon>
        <taxon>Erwiniaceae</taxon>
        <taxon>Pantoea</taxon>
    </lineage>
</organism>
<dbReference type="GO" id="GO:0030288">
    <property type="term" value="C:outer membrane-bounded periplasmic space"/>
    <property type="evidence" value="ECO:0007669"/>
    <property type="project" value="InterPro"/>
</dbReference>
<protein>
    <submittedName>
        <fullName evidence="6">ABC transporter substrate-binding protein</fullName>
    </submittedName>
</protein>
<feature type="chain" id="PRO_5025367632" evidence="5">
    <location>
        <begin position="31"/>
        <end position="337"/>
    </location>
</feature>
<dbReference type="SUPFAM" id="SSF53850">
    <property type="entry name" value="Periplasmic binding protein-like II"/>
    <property type="match status" value="1"/>
</dbReference>
<dbReference type="InterPro" id="IPR004682">
    <property type="entry name" value="TRAP_DctP"/>
</dbReference>
<name>A0A6B9G5X6_PANCY</name>
<evidence type="ECO:0000256" key="2">
    <source>
        <dbReference type="ARBA" id="ARBA00009023"/>
    </source>
</evidence>
<evidence type="ECO:0000313" key="6">
    <source>
        <dbReference type="EMBL" id="QGY32964.1"/>
    </source>
</evidence>
<evidence type="ECO:0000256" key="1">
    <source>
        <dbReference type="ARBA" id="ARBA00004196"/>
    </source>
</evidence>
<dbReference type="Proteomes" id="UP000502005">
    <property type="component" value="Plasmid pNE1B"/>
</dbReference>
<comment type="similarity">
    <text evidence="2">Belongs to the bacterial solute-binding protein 7 family.</text>
</comment>
<evidence type="ECO:0000256" key="3">
    <source>
        <dbReference type="ARBA" id="ARBA00022448"/>
    </source>
</evidence>
<reference evidence="6 7" key="1">
    <citation type="submission" date="2017-11" db="EMBL/GenBank/DDBJ databases">
        <title>Genome sequence of Pantoea cypripedii NE1.</title>
        <authorList>
            <person name="Nascimento F.X."/>
        </authorList>
    </citation>
    <scope>NUCLEOTIDE SEQUENCE [LARGE SCALE GENOMIC DNA]</scope>
    <source>
        <strain evidence="6 7">NE1</strain>
        <plasmid evidence="7">pne1b</plasmid>
    </source>
</reference>
<dbReference type="EMBL" id="CP024770">
    <property type="protein sequence ID" value="QGY32964.1"/>
    <property type="molecule type" value="Genomic_DNA"/>
</dbReference>
<dbReference type="Pfam" id="PF03480">
    <property type="entry name" value="DctP"/>
    <property type="match status" value="1"/>
</dbReference>
<proteinExistence type="inferred from homology"/>
<dbReference type="InterPro" id="IPR006311">
    <property type="entry name" value="TAT_signal"/>
</dbReference>
<dbReference type="PANTHER" id="PTHR33376">
    <property type="match status" value="1"/>
</dbReference>
<keyword evidence="3" id="KW-0813">Transport</keyword>
<evidence type="ECO:0000256" key="5">
    <source>
        <dbReference type="SAM" id="SignalP"/>
    </source>
</evidence>
<dbReference type="InterPro" id="IPR018389">
    <property type="entry name" value="DctP_fam"/>
</dbReference>
<dbReference type="RefSeq" id="WP_208718948.1">
    <property type="nucleotide sequence ID" value="NZ_CP024770.1"/>
</dbReference>
<dbReference type="PANTHER" id="PTHR33376:SF4">
    <property type="entry name" value="SIALIC ACID-BINDING PERIPLASMIC PROTEIN SIAP"/>
    <property type="match status" value="1"/>
</dbReference>
<comment type="subcellular location">
    <subcellularLocation>
        <location evidence="1">Cell envelope</location>
    </subcellularLocation>
</comment>
<dbReference type="AlphaFoldDB" id="A0A6B9G5X6"/>
<dbReference type="PROSITE" id="PS51318">
    <property type="entry name" value="TAT"/>
    <property type="match status" value="1"/>
</dbReference>
<evidence type="ECO:0000256" key="4">
    <source>
        <dbReference type="ARBA" id="ARBA00022729"/>
    </source>
</evidence>
<dbReference type="GO" id="GO:0055085">
    <property type="term" value="P:transmembrane transport"/>
    <property type="evidence" value="ECO:0007669"/>
    <property type="project" value="InterPro"/>
</dbReference>
<accession>A0A6B9G5X6</accession>